<dbReference type="InterPro" id="IPR002048">
    <property type="entry name" value="EF_hand_dom"/>
</dbReference>
<evidence type="ECO:0000313" key="5">
    <source>
        <dbReference type="Proteomes" id="UP001499951"/>
    </source>
</evidence>
<keyword evidence="2" id="KW-0677">Repeat</keyword>
<dbReference type="PROSITE" id="PS00018">
    <property type="entry name" value="EF_HAND_1"/>
    <property type="match status" value="3"/>
</dbReference>
<dbReference type="Proteomes" id="UP001499951">
    <property type="component" value="Unassembled WGS sequence"/>
</dbReference>
<dbReference type="InterPro" id="IPR018247">
    <property type="entry name" value="EF_Hand_1_Ca_BS"/>
</dbReference>
<dbReference type="EMBL" id="BAAADD010000008">
    <property type="protein sequence ID" value="GAA0579363.1"/>
    <property type="molecule type" value="Genomic_DNA"/>
</dbReference>
<accession>A0ABN1F0Q3</accession>
<feature type="domain" description="EF-hand" evidence="3">
    <location>
        <begin position="88"/>
        <end position="123"/>
    </location>
</feature>
<name>A0ABN1F0Q3_9PROT</name>
<proteinExistence type="predicted"/>
<dbReference type="Gene3D" id="1.10.238.10">
    <property type="entry name" value="EF-hand"/>
    <property type="match status" value="2"/>
</dbReference>
<reference evidence="4 5" key="1">
    <citation type="journal article" date="2019" name="Int. J. Syst. Evol. Microbiol.">
        <title>The Global Catalogue of Microorganisms (GCM) 10K type strain sequencing project: providing services to taxonomists for standard genome sequencing and annotation.</title>
        <authorList>
            <consortium name="The Broad Institute Genomics Platform"/>
            <consortium name="The Broad Institute Genome Sequencing Center for Infectious Disease"/>
            <person name="Wu L."/>
            <person name="Ma J."/>
        </authorList>
    </citation>
    <scope>NUCLEOTIDE SEQUENCE [LARGE SCALE GENOMIC DNA]</scope>
    <source>
        <strain evidence="4 5">JCM 15089</strain>
    </source>
</reference>
<protein>
    <recommendedName>
        <fullName evidence="3">EF-hand domain-containing protein</fullName>
    </recommendedName>
</protein>
<gene>
    <name evidence="4" type="ORF">GCM10008942_30320</name>
</gene>
<dbReference type="SUPFAM" id="SSF47473">
    <property type="entry name" value="EF-hand"/>
    <property type="match status" value="1"/>
</dbReference>
<evidence type="ECO:0000259" key="3">
    <source>
        <dbReference type="PROSITE" id="PS50222"/>
    </source>
</evidence>
<organism evidence="4 5">
    <name type="scientific">Rhizomicrobium electricum</name>
    <dbReference type="NCBI Taxonomy" id="480070"/>
    <lineage>
        <taxon>Bacteria</taxon>
        <taxon>Pseudomonadati</taxon>
        <taxon>Pseudomonadota</taxon>
        <taxon>Alphaproteobacteria</taxon>
        <taxon>Micropepsales</taxon>
        <taxon>Micropepsaceae</taxon>
        <taxon>Rhizomicrobium</taxon>
    </lineage>
</organism>
<dbReference type="InterPro" id="IPR011992">
    <property type="entry name" value="EF-hand-dom_pair"/>
</dbReference>
<feature type="domain" description="EF-hand" evidence="3">
    <location>
        <begin position="33"/>
        <end position="68"/>
    </location>
</feature>
<comment type="caution">
    <text evidence="4">The sequence shown here is derived from an EMBL/GenBank/DDBJ whole genome shotgun (WGS) entry which is preliminary data.</text>
</comment>
<dbReference type="Pfam" id="PF13202">
    <property type="entry name" value="EF-hand_5"/>
    <property type="match status" value="3"/>
</dbReference>
<sequence length="262" mass="28855">MGTVLMAGVAATGMWAAGDKPANDGPMQGLERTSERGAVRMIRDFDRNKDGRVTRAEMNNVLGYRFASATHRSPTMSLEQFMAERTAEYRKSNEAMFHRLDWNGDGKLSLAEYGAAQRVRLVQLDRDGAGFVSCSVRDQVMGGYGRGVSGFCRDNDTNMDGRVTRAELDAAIAKRFAQGAGGAQTMGLEAFVKGEEERYATANVRLFRRLDTDEDGLLGIKEFAAQDEALFDRIDKNHDGVLTPAELQPRTVRTKNRAADQS</sequence>
<evidence type="ECO:0000256" key="2">
    <source>
        <dbReference type="ARBA" id="ARBA00022737"/>
    </source>
</evidence>
<dbReference type="PANTHER" id="PTHR10827">
    <property type="entry name" value="RETICULOCALBIN"/>
    <property type="match status" value="1"/>
</dbReference>
<keyword evidence="5" id="KW-1185">Reference proteome</keyword>
<dbReference type="PROSITE" id="PS50222">
    <property type="entry name" value="EF_HAND_2"/>
    <property type="match status" value="2"/>
</dbReference>
<dbReference type="PANTHER" id="PTHR10827:SF98">
    <property type="entry name" value="45 KDA CALCIUM-BINDING PROTEIN"/>
    <property type="match status" value="1"/>
</dbReference>
<keyword evidence="1" id="KW-0479">Metal-binding</keyword>
<evidence type="ECO:0000313" key="4">
    <source>
        <dbReference type="EMBL" id="GAA0579363.1"/>
    </source>
</evidence>
<evidence type="ECO:0000256" key="1">
    <source>
        <dbReference type="ARBA" id="ARBA00022723"/>
    </source>
</evidence>